<evidence type="ECO:0000313" key="16">
    <source>
        <dbReference type="EMBL" id="AOM65417.1"/>
    </source>
</evidence>
<keyword evidence="16" id="KW-0934">Plastid</keyword>
<keyword evidence="7 13" id="KW-0603">Photosystem I</keyword>
<evidence type="ECO:0000313" key="17">
    <source>
        <dbReference type="EMBL" id="ARX95787.1"/>
    </source>
</evidence>
<dbReference type="GeneID" id="29072822"/>
<evidence type="ECO:0000256" key="11">
    <source>
        <dbReference type="ARBA" id="ARBA00025576"/>
    </source>
</evidence>
<keyword evidence="5" id="KW-0812">Transmembrane</keyword>
<evidence type="ECO:0000256" key="13">
    <source>
        <dbReference type="RuleBase" id="RU368107"/>
    </source>
</evidence>
<evidence type="ECO:0000256" key="1">
    <source>
        <dbReference type="ARBA" id="ARBA00004334"/>
    </source>
</evidence>
<feature type="chain" id="PRO_5008894042" description="Photosystem I reaction center subunit III" evidence="15">
    <location>
        <begin position="27"/>
        <end position="187"/>
    </location>
</feature>
<accession>A0A1C9CAL7</accession>
<gene>
    <name evidence="16" type="primary">psaF</name>
    <name evidence="16" type="ORF">Thor_125</name>
</gene>
<dbReference type="FunFam" id="1.10.8.110:FF:000001">
    <property type="entry name" value="Photosystem I reaction center subunit III"/>
    <property type="match status" value="1"/>
</dbReference>
<dbReference type="GO" id="GO:0009538">
    <property type="term" value="C:photosystem I reaction center"/>
    <property type="evidence" value="ECO:0007669"/>
    <property type="project" value="UniProtKB-UniRule"/>
</dbReference>
<dbReference type="SUPFAM" id="SSF81536">
    <property type="entry name" value="Subunit III of photosystem I reaction centre, PsaF"/>
    <property type="match status" value="1"/>
</dbReference>
<keyword evidence="10" id="KW-0472">Membrane</keyword>
<keyword evidence="17" id="KW-0150">Chloroplast</keyword>
<evidence type="ECO:0000256" key="7">
    <source>
        <dbReference type="ARBA" id="ARBA00022836"/>
    </source>
</evidence>
<reference evidence="16" key="2">
    <citation type="journal article" date="2018" name="PLoS ONE">
        <title>Plastid genome analysis of three Nemaliophycidae red algal species suggests environmental adaptation for iron limited habitats.</title>
        <authorList>
            <person name="Cho C.H."/>
            <person name="Choi J.W."/>
            <person name="Lam D.W."/>
            <person name="Kim K.M."/>
            <person name="Yoon H.S."/>
        </authorList>
    </citation>
    <scope>NUCLEOTIDE SEQUENCE</scope>
</reference>
<evidence type="ECO:0000256" key="14">
    <source>
        <dbReference type="SAM" id="Coils"/>
    </source>
</evidence>
<keyword evidence="14" id="KW-0175">Coiled coil</keyword>
<protein>
    <recommendedName>
        <fullName evidence="3 13">Photosystem I reaction center subunit III</fullName>
    </recommendedName>
    <alternativeName>
        <fullName evidence="12 13">PSI-F</fullName>
    </alternativeName>
</protein>
<dbReference type="AlphaFoldDB" id="A0A1C9CAL7"/>
<dbReference type="RefSeq" id="YP_009296482.1">
    <property type="nucleotide sequence ID" value="NC_031171.1"/>
</dbReference>
<comment type="function">
    <text evidence="13">Participates in efficiency of electron transfer from plastocyanin to P700 (or cytochrome c553 in algae and cyanobacteria). This plastocyanin-docking protein contributes to the specific association of plastocyanin to PSI.</text>
</comment>
<dbReference type="EMBL" id="KX284714">
    <property type="protein sequence ID" value="AOM65417.1"/>
    <property type="molecule type" value="Genomic_DNA"/>
</dbReference>
<dbReference type="GO" id="GO:0015979">
    <property type="term" value="P:photosynthesis"/>
    <property type="evidence" value="ECO:0007669"/>
    <property type="project" value="UniProtKB-UniRule"/>
</dbReference>
<evidence type="ECO:0000256" key="4">
    <source>
        <dbReference type="ARBA" id="ARBA00022531"/>
    </source>
</evidence>
<dbReference type="EMBL" id="KY083065">
    <property type="protein sequence ID" value="ARX95787.1"/>
    <property type="molecule type" value="Genomic_DNA"/>
</dbReference>
<sequence length="187" mass="21215">MIVKKFYIIISVLLLYSCFDLKMVHAEFTGLVPCKESNIFNKRLQSSIKKLEARLAKYDVSTPPRLALQEQIQKTKNRFDKYSQAGLLCGSDGFPHLIADGRWSHAGDFVFPGLLFIYITGWIGWAGRGYLNAVSNMTKPTEKEIILDIPLALKFSFSGFTWPLVAWQEYVSGKLIEDDTNVTISPR</sequence>
<dbReference type="PANTHER" id="PTHR34939:SF1">
    <property type="entry name" value="PHOTOSYSTEM I REACTION CENTER SUBUNIT III, CHLOROPLASTIC"/>
    <property type="match status" value="1"/>
</dbReference>
<geneLocation type="plastid" evidence="16"/>
<keyword evidence="6 15" id="KW-0732">Signal</keyword>
<organism evidence="16">
    <name type="scientific">Thorea hispida</name>
    <dbReference type="NCBI Taxonomy" id="202687"/>
    <lineage>
        <taxon>Eukaryota</taxon>
        <taxon>Rhodophyta</taxon>
        <taxon>Florideophyceae</taxon>
        <taxon>Nemaliophycidae</taxon>
        <taxon>Thoreales</taxon>
        <taxon>Thoreaceae</taxon>
        <taxon>Thorea</taxon>
    </lineage>
</organism>
<evidence type="ECO:0000256" key="9">
    <source>
        <dbReference type="ARBA" id="ARBA00023078"/>
    </source>
</evidence>
<name>A0A1C9CAL7_9FLOR</name>
<comment type="similarity">
    <text evidence="2 13">Belongs to the PsaF family.</text>
</comment>
<dbReference type="InterPro" id="IPR003666">
    <property type="entry name" value="PSI_PsaF"/>
</dbReference>
<feature type="signal peptide" evidence="15">
    <location>
        <begin position="1"/>
        <end position="26"/>
    </location>
</feature>
<keyword evidence="9" id="KW-0793">Thylakoid</keyword>
<evidence type="ECO:0000256" key="8">
    <source>
        <dbReference type="ARBA" id="ARBA00022989"/>
    </source>
</evidence>
<reference evidence="17" key="1">
    <citation type="submission" date="2016-11" db="EMBL/GenBank/DDBJ databases">
        <title>Complete Chloroplast Genome of Thorea hispida.</title>
        <authorList>
            <person name="Nan F."/>
            <person name="Xie S."/>
        </authorList>
    </citation>
    <scope>NUCLEOTIDE SEQUENCE</scope>
</reference>
<comment type="function">
    <text evidence="11">Probably participates in efficiency of electron transfer from plastocyanin to P700 (or cytochrome c553 in algae and cyanobacteria). This plastocyanin-docking protein contributes to the specific association of plastocyanin to PSI.</text>
</comment>
<keyword evidence="4 13" id="KW-0602">Photosynthesis</keyword>
<dbReference type="Pfam" id="PF02507">
    <property type="entry name" value="PSI_PsaF"/>
    <property type="match status" value="1"/>
</dbReference>
<comment type="subcellular location">
    <subcellularLocation>
        <location evidence="1">Plastid</location>
        <location evidence="1">Chloroplast thylakoid membrane</location>
    </subcellularLocation>
</comment>
<evidence type="ECO:0000256" key="15">
    <source>
        <dbReference type="SAM" id="SignalP"/>
    </source>
</evidence>
<evidence type="ECO:0000256" key="3">
    <source>
        <dbReference type="ARBA" id="ARBA00016492"/>
    </source>
</evidence>
<dbReference type="GO" id="GO:0009535">
    <property type="term" value="C:chloroplast thylakoid membrane"/>
    <property type="evidence" value="ECO:0007669"/>
    <property type="project" value="UniProtKB-SubCell"/>
</dbReference>
<evidence type="ECO:0000256" key="6">
    <source>
        <dbReference type="ARBA" id="ARBA00022729"/>
    </source>
</evidence>
<dbReference type="PANTHER" id="PTHR34939">
    <property type="entry name" value="PHOTOSYSTEM I REACTION CENTER SUBUNIT III, CHLOROPLASTIC"/>
    <property type="match status" value="1"/>
</dbReference>
<evidence type="ECO:0000256" key="12">
    <source>
        <dbReference type="ARBA" id="ARBA00033433"/>
    </source>
</evidence>
<evidence type="ECO:0000256" key="5">
    <source>
        <dbReference type="ARBA" id="ARBA00022692"/>
    </source>
</evidence>
<evidence type="ECO:0000256" key="2">
    <source>
        <dbReference type="ARBA" id="ARBA00008386"/>
    </source>
</evidence>
<dbReference type="Gene3D" id="1.10.8.110">
    <property type="entry name" value="Photosystem I PsaF, reaction centre subunit III"/>
    <property type="match status" value="1"/>
</dbReference>
<evidence type="ECO:0000256" key="10">
    <source>
        <dbReference type="ARBA" id="ARBA00023136"/>
    </source>
</evidence>
<dbReference type="PROSITE" id="PS51257">
    <property type="entry name" value="PROKAR_LIPOPROTEIN"/>
    <property type="match status" value="1"/>
</dbReference>
<keyword evidence="8" id="KW-1133">Transmembrane helix</keyword>
<dbReference type="InterPro" id="IPR036577">
    <property type="entry name" value="PSI_PsaF_sf"/>
</dbReference>
<feature type="coiled-coil region" evidence="14">
    <location>
        <begin position="41"/>
        <end position="85"/>
    </location>
</feature>
<proteinExistence type="inferred from homology"/>